<evidence type="ECO:0000313" key="2">
    <source>
        <dbReference type="EMBL" id="MFC5495851.1"/>
    </source>
</evidence>
<feature type="chain" id="PRO_5046517684" description="DUF1349 domain-containing protein" evidence="1">
    <location>
        <begin position="30"/>
        <end position="204"/>
    </location>
</feature>
<feature type="signal peptide" evidence="1">
    <location>
        <begin position="1"/>
        <end position="29"/>
    </location>
</feature>
<accession>A0ABW0N752</accession>
<protein>
    <recommendedName>
        <fullName evidence="4">DUF1349 domain-containing protein</fullName>
    </recommendedName>
</protein>
<reference evidence="3" key="1">
    <citation type="journal article" date="2019" name="Int. J. Syst. Evol. Microbiol.">
        <title>The Global Catalogue of Microorganisms (GCM) 10K type strain sequencing project: providing services to taxonomists for standard genome sequencing and annotation.</title>
        <authorList>
            <consortium name="The Broad Institute Genomics Platform"/>
            <consortium name="The Broad Institute Genome Sequencing Center for Infectious Disease"/>
            <person name="Wu L."/>
            <person name="Ma J."/>
        </authorList>
    </citation>
    <scope>NUCLEOTIDE SEQUENCE [LARGE SCALE GENOMIC DNA]</scope>
    <source>
        <strain evidence="3">KACC 13778</strain>
    </source>
</reference>
<dbReference type="Proteomes" id="UP001595956">
    <property type="component" value="Unassembled WGS sequence"/>
</dbReference>
<proteinExistence type="predicted"/>
<dbReference type="RefSeq" id="WP_345182488.1">
    <property type="nucleotide sequence ID" value="NZ_BAABFQ010000010.1"/>
</dbReference>
<evidence type="ECO:0000313" key="3">
    <source>
        <dbReference type="Proteomes" id="UP001595956"/>
    </source>
</evidence>
<dbReference type="EMBL" id="JBHSMD010000011">
    <property type="protein sequence ID" value="MFC5495851.1"/>
    <property type="molecule type" value="Genomic_DNA"/>
</dbReference>
<comment type="caution">
    <text evidence="2">The sequence shown here is derived from an EMBL/GenBank/DDBJ whole genome shotgun (WGS) entry which is preliminary data.</text>
</comment>
<evidence type="ECO:0008006" key="4">
    <source>
        <dbReference type="Google" id="ProtNLM"/>
    </source>
</evidence>
<evidence type="ECO:0000256" key="1">
    <source>
        <dbReference type="SAM" id="SignalP"/>
    </source>
</evidence>
<name>A0ABW0N752_9ACTN</name>
<keyword evidence="1" id="KW-0732">Signal</keyword>
<sequence>MNTNLLRLGAATAVAATALAAAPTGSATADQPRERRTTTITFEVPDCDGCTLQLQNGRWDEDARWGVRVWTGKEKEVQDGTVRFTVPTRRTHGLSVLVRAPWEGHTGYVTTVAMRYARQQAGDVVGFREARHTRNASACWAGTGAGKVTIPVTVRKVRVDGVHERVDGSIAYATTTQEWIDPMRAAWDGVLGSQDANICGDRPS</sequence>
<gene>
    <name evidence="2" type="ORF">ACFPKY_22290</name>
</gene>
<organism evidence="2 3">
    <name type="scientific">Nocardioides caricicola</name>
    <dbReference type="NCBI Taxonomy" id="634770"/>
    <lineage>
        <taxon>Bacteria</taxon>
        <taxon>Bacillati</taxon>
        <taxon>Actinomycetota</taxon>
        <taxon>Actinomycetes</taxon>
        <taxon>Propionibacteriales</taxon>
        <taxon>Nocardioidaceae</taxon>
        <taxon>Nocardioides</taxon>
    </lineage>
</organism>
<keyword evidence="3" id="KW-1185">Reference proteome</keyword>